<keyword evidence="2" id="KW-1185">Reference proteome</keyword>
<gene>
    <name evidence="1" type="ORF">R5W23_006386</name>
</gene>
<name>A0ABU5EZF3_9BACT</name>
<evidence type="ECO:0000313" key="1">
    <source>
        <dbReference type="EMBL" id="MDY3559183.1"/>
    </source>
</evidence>
<dbReference type="Proteomes" id="UP001272242">
    <property type="component" value="Unassembled WGS sequence"/>
</dbReference>
<sequence length="53" mass="5658">MTPLINLSEPVQSTQADVSAPRFFIDNTIDASPDDGDWWLDLGGVDLPGSIAV</sequence>
<organism evidence="1 2">
    <name type="scientific">Gemmata algarum</name>
    <dbReference type="NCBI Taxonomy" id="2975278"/>
    <lineage>
        <taxon>Bacteria</taxon>
        <taxon>Pseudomonadati</taxon>
        <taxon>Planctomycetota</taxon>
        <taxon>Planctomycetia</taxon>
        <taxon>Gemmatales</taxon>
        <taxon>Gemmataceae</taxon>
        <taxon>Gemmata</taxon>
    </lineage>
</organism>
<dbReference type="EMBL" id="JAXBLV010000088">
    <property type="protein sequence ID" value="MDY3559183.1"/>
    <property type="molecule type" value="Genomic_DNA"/>
</dbReference>
<dbReference type="RefSeq" id="WP_010044205.1">
    <property type="nucleotide sequence ID" value="NZ_JAXBLV010000088.1"/>
</dbReference>
<comment type="caution">
    <text evidence="1">The sequence shown here is derived from an EMBL/GenBank/DDBJ whole genome shotgun (WGS) entry which is preliminary data.</text>
</comment>
<evidence type="ECO:0000313" key="2">
    <source>
        <dbReference type="Proteomes" id="UP001272242"/>
    </source>
</evidence>
<protein>
    <submittedName>
        <fullName evidence="1">Uncharacterized protein</fullName>
    </submittedName>
</protein>
<proteinExistence type="predicted"/>
<accession>A0ABU5EZF3</accession>
<reference evidence="2" key="1">
    <citation type="journal article" date="2023" name="Mar. Drugs">
        <title>Gemmata algarum, a Novel Planctomycete Isolated from an Algal Mat, Displays Antimicrobial Activity.</title>
        <authorList>
            <person name="Kumar G."/>
            <person name="Kallscheuer N."/>
            <person name="Kashif M."/>
            <person name="Ahamad S."/>
            <person name="Jagadeeshwari U."/>
            <person name="Pannikurungottu S."/>
            <person name="Haufschild T."/>
            <person name="Kabuu M."/>
            <person name="Sasikala C."/>
            <person name="Jogler C."/>
            <person name="Ramana C."/>
        </authorList>
    </citation>
    <scope>NUCLEOTIDE SEQUENCE [LARGE SCALE GENOMIC DNA]</scope>
    <source>
        <strain evidence="2">JC673</strain>
    </source>
</reference>